<dbReference type="Pfam" id="PF00400">
    <property type="entry name" value="WD40"/>
    <property type="match status" value="1"/>
</dbReference>
<gene>
    <name evidence="3" type="ORF">PPRIM_AZ9-3.1.T1360120</name>
</gene>
<name>A0A8S1PZ58_PARPR</name>
<feature type="repeat" description="WD" evidence="1">
    <location>
        <begin position="525"/>
        <end position="557"/>
    </location>
</feature>
<evidence type="ECO:0000313" key="4">
    <source>
        <dbReference type="Proteomes" id="UP000688137"/>
    </source>
</evidence>
<dbReference type="PROSITE" id="PS50294">
    <property type="entry name" value="WD_REPEATS_REGION"/>
    <property type="match status" value="1"/>
</dbReference>
<dbReference type="SMART" id="SM00320">
    <property type="entry name" value="WD40"/>
    <property type="match status" value="4"/>
</dbReference>
<accession>A0A8S1PZ58</accession>
<protein>
    <recommendedName>
        <fullName evidence="5">WD40-repeat-containing domain</fullName>
    </recommendedName>
</protein>
<feature type="coiled-coil region" evidence="2">
    <location>
        <begin position="46"/>
        <end position="84"/>
    </location>
</feature>
<proteinExistence type="predicted"/>
<keyword evidence="1" id="KW-0853">WD repeat</keyword>
<evidence type="ECO:0000256" key="1">
    <source>
        <dbReference type="PROSITE-ProRule" id="PRU00221"/>
    </source>
</evidence>
<dbReference type="GO" id="GO:0016226">
    <property type="term" value="P:iron-sulfur cluster assembly"/>
    <property type="evidence" value="ECO:0007669"/>
    <property type="project" value="TreeGrafter"/>
</dbReference>
<keyword evidence="2" id="KW-0175">Coiled coil</keyword>
<comment type="caution">
    <text evidence="3">The sequence shown here is derived from an EMBL/GenBank/DDBJ whole genome shotgun (WGS) entry which is preliminary data.</text>
</comment>
<dbReference type="PROSITE" id="PS50082">
    <property type="entry name" value="WD_REPEATS_2"/>
    <property type="match status" value="1"/>
</dbReference>
<sequence>MEERLVCKSCLIEEQRSSKDFIQMEEARIVINSYTKKIERILNPYLNEIQRKFQSIEQYIDEQKSNLNNLLNQIIKDIQKWQESLISVTWINKNEKDFLNIFDNIKRNDEDWLKDSELKITYEIQQLGYTYYHKIDKRLKQYADQLMNFKLADKVIEIAKLSQEKCWNVYIDNSFIKKKQLEQKFKLIYCPEHNKIVETINIEKNVPKSKRISCQECQQSGLDIEQFIKILDQKQYQKLEQQQNAQIYMKECYKNSLSKLEQLRNAQYKNLTNMIDSVYLKIVDGSNCFQQIYLQSNDFSIVKFQEMAEMCSQEQQKCELQTIPQFRLLLYKQGQAMVQDVRQILIDSRQEDGDEQKKNKVFIKVEREQINKNQSQLQQLESLTGQSILRPYQADIQEIYSMAFNRNGFLLLTGGEDMITVYLFLEGKIETLRRMPCQRSVSVLLFGQQSNDFISGHSDGSLQIWNYLNQINYTSTIYENQHMETVRCLIINKKQDQLISSSDDQTIIVHQLSFKQKSLLLKQSLTKHQDNVTSICLNQSETTLLSCSKDAQIIVWKKNNYDDWEFKNIVNHSVKQYGNKIVFIKDNQFIWTQFKEQKILVFEEVNQVFIQTFKSSIINEIKQDVKIPFIYNLQFNQIICHHGQNINLIKQLQDGSFQIASSFQNQPTGQYRGVVTNDFKYLVIWNKKLYQFKIYQLYI</sequence>
<evidence type="ECO:0000256" key="2">
    <source>
        <dbReference type="SAM" id="Coils"/>
    </source>
</evidence>
<evidence type="ECO:0008006" key="5">
    <source>
        <dbReference type="Google" id="ProtNLM"/>
    </source>
</evidence>
<dbReference type="InterPro" id="IPR001680">
    <property type="entry name" value="WD40_rpt"/>
</dbReference>
<dbReference type="Proteomes" id="UP000688137">
    <property type="component" value="Unassembled WGS sequence"/>
</dbReference>
<keyword evidence="4" id="KW-1185">Reference proteome</keyword>
<dbReference type="PANTHER" id="PTHR19920">
    <property type="entry name" value="WD40 PROTEIN CIAO1"/>
    <property type="match status" value="1"/>
</dbReference>
<dbReference type="GO" id="GO:0097361">
    <property type="term" value="C:cytosolic [4Fe-4S] assembly targeting complex"/>
    <property type="evidence" value="ECO:0007669"/>
    <property type="project" value="TreeGrafter"/>
</dbReference>
<reference evidence="3" key="1">
    <citation type="submission" date="2021-01" db="EMBL/GenBank/DDBJ databases">
        <authorList>
            <consortium name="Genoscope - CEA"/>
            <person name="William W."/>
        </authorList>
    </citation>
    <scope>NUCLEOTIDE SEQUENCE</scope>
</reference>
<dbReference type="EMBL" id="CAJJDM010000139">
    <property type="protein sequence ID" value="CAD8108311.1"/>
    <property type="molecule type" value="Genomic_DNA"/>
</dbReference>
<organism evidence="3 4">
    <name type="scientific">Paramecium primaurelia</name>
    <dbReference type="NCBI Taxonomy" id="5886"/>
    <lineage>
        <taxon>Eukaryota</taxon>
        <taxon>Sar</taxon>
        <taxon>Alveolata</taxon>
        <taxon>Ciliophora</taxon>
        <taxon>Intramacronucleata</taxon>
        <taxon>Oligohymenophorea</taxon>
        <taxon>Peniculida</taxon>
        <taxon>Parameciidae</taxon>
        <taxon>Paramecium</taxon>
    </lineage>
</organism>
<evidence type="ECO:0000313" key="3">
    <source>
        <dbReference type="EMBL" id="CAD8108311.1"/>
    </source>
</evidence>
<dbReference type="AlphaFoldDB" id="A0A8S1PZ58"/>
<dbReference type="PANTHER" id="PTHR19920:SF0">
    <property type="entry name" value="CYTOSOLIC IRON-SULFUR PROTEIN ASSEMBLY PROTEIN CIAO1-RELATED"/>
    <property type="match status" value="1"/>
</dbReference>